<dbReference type="Proteomes" id="UP000035642">
    <property type="component" value="Unassembled WGS sequence"/>
</dbReference>
<evidence type="ECO:0000259" key="1">
    <source>
        <dbReference type="Pfam" id="PF00089"/>
    </source>
</evidence>
<reference evidence="3" key="2">
    <citation type="submission" date="2017-02" db="UniProtKB">
        <authorList>
            <consortium name="WormBaseParasite"/>
        </authorList>
    </citation>
    <scope>IDENTIFICATION</scope>
</reference>
<dbReference type="InterPro" id="IPR043504">
    <property type="entry name" value="Peptidase_S1_PA_chymotrypsin"/>
</dbReference>
<name>A0A0K0DAT6_ANGCA</name>
<evidence type="ECO:0000313" key="3">
    <source>
        <dbReference type="WBParaSite" id="ACAC_0000744301-mRNA-1"/>
    </source>
</evidence>
<reference evidence="2" key="1">
    <citation type="submission" date="2012-09" db="EMBL/GenBank/DDBJ databases">
        <authorList>
            <person name="Martin A.A."/>
        </authorList>
    </citation>
    <scope>NUCLEOTIDE SEQUENCE</scope>
</reference>
<dbReference type="GO" id="GO:0004252">
    <property type="term" value="F:serine-type endopeptidase activity"/>
    <property type="evidence" value="ECO:0007669"/>
    <property type="project" value="InterPro"/>
</dbReference>
<dbReference type="STRING" id="6313.A0A0K0DAT6"/>
<dbReference type="AlphaFoldDB" id="A0A0K0DAT6"/>
<dbReference type="InterPro" id="IPR001254">
    <property type="entry name" value="Trypsin_dom"/>
</dbReference>
<dbReference type="WBParaSite" id="ACAC_0000744301-mRNA-1">
    <property type="protein sequence ID" value="ACAC_0000744301-mRNA-1"/>
    <property type="gene ID" value="ACAC_0000744301"/>
</dbReference>
<dbReference type="SUPFAM" id="SSF50494">
    <property type="entry name" value="Trypsin-like serine proteases"/>
    <property type="match status" value="1"/>
</dbReference>
<dbReference type="Gene3D" id="2.40.10.10">
    <property type="entry name" value="Trypsin-like serine proteases"/>
    <property type="match status" value="2"/>
</dbReference>
<proteinExistence type="predicted"/>
<evidence type="ECO:0000313" key="2">
    <source>
        <dbReference type="Proteomes" id="UP000035642"/>
    </source>
</evidence>
<organism evidence="2 3">
    <name type="scientific">Angiostrongylus cantonensis</name>
    <name type="common">Rat lungworm</name>
    <dbReference type="NCBI Taxonomy" id="6313"/>
    <lineage>
        <taxon>Eukaryota</taxon>
        <taxon>Metazoa</taxon>
        <taxon>Ecdysozoa</taxon>
        <taxon>Nematoda</taxon>
        <taxon>Chromadorea</taxon>
        <taxon>Rhabditida</taxon>
        <taxon>Rhabditina</taxon>
        <taxon>Rhabditomorpha</taxon>
        <taxon>Strongyloidea</taxon>
        <taxon>Metastrongylidae</taxon>
        <taxon>Angiostrongylus</taxon>
    </lineage>
</organism>
<accession>A0A0K0DAT6</accession>
<dbReference type="InterPro" id="IPR009003">
    <property type="entry name" value="Peptidase_S1_PA"/>
</dbReference>
<protein>
    <submittedName>
        <fullName evidence="3">Peptidase S1 domain-containing protein</fullName>
    </submittedName>
</protein>
<sequence length="179" mass="19679">MSKCRSGDIAIVELETALPESADYYDMACLPTRRVKLTGRNLISAGYGYDPDNVAATEKHMEKVIYSKEPFCDPSIKVGKDAFCVVEKGQFACKGDSGSGVMQPASKLRDYVMGVLAIGLNCNDVQVEYCIVPFQQKRDSETHRPVLSFQHLVGFSSDVASTGFPLIRSELESSERPIL</sequence>
<dbReference type="GO" id="GO:0006508">
    <property type="term" value="P:proteolysis"/>
    <property type="evidence" value="ECO:0007669"/>
    <property type="project" value="InterPro"/>
</dbReference>
<feature type="domain" description="Peptidase S1" evidence="1">
    <location>
        <begin position="6"/>
        <end position="126"/>
    </location>
</feature>
<keyword evidence="2" id="KW-1185">Reference proteome</keyword>
<dbReference type="Pfam" id="PF00089">
    <property type="entry name" value="Trypsin"/>
    <property type="match status" value="1"/>
</dbReference>